<feature type="non-terminal residue" evidence="1">
    <location>
        <position position="1"/>
    </location>
</feature>
<dbReference type="OrthoDB" id="1431547at2759"/>
<dbReference type="AlphaFoldDB" id="A0A371HG91"/>
<comment type="caution">
    <text evidence="1">The sequence shown here is derived from an EMBL/GenBank/DDBJ whole genome shotgun (WGS) entry which is preliminary data.</text>
</comment>
<evidence type="ECO:0000313" key="2">
    <source>
        <dbReference type="Proteomes" id="UP000257109"/>
    </source>
</evidence>
<reference evidence="1" key="1">
    <citation type="submission" date="2018-05" db="EMBL/GenBank/DDBJ databases">
        <title>Draft genome of Mucuna pruriens seed.</title>
        <authorList>
            <person name="Nnadi N.E."/>
            <person name="Vos R."/>
            <person name="Hasami M.H."/>
            <person name="Devisetty U.K."/>
            <person name="Aguiy J.C."/>
        </authorList>
    </citation>
    <scope>NUCLEOTIDE SEQUENCE [LARGE SCALE GENOMIC DNA]</scope>
    <source>
        <strain evidence="1">JCA_2017</strain>
    </source>
</reference>
<evidence type="ECO:0000313" key="1">
    <source>
        <dbReference type="EMBL" id="RDY01790.1"/>
    </source>
</evidence>
<keyword evidence="2" id="KW-1185">Reference proteome</keyword>
<protein>
    <submittedName>
        <fullName evidence="1">Uncharacterized protein</fullName>
    </submittedName>
</protein>
<name>A0A371HG91_MUCPR</name>
<dbReference type="EMBL" id="QJKJ01002682">
    <property type="protein sequence ID" value="RDY01790.1"/>
    <property type="molecule type" value="Genomic_DNA"/>
</dbReference>
<organism evidence="1 2">
    <name type="scientific">Mucuna pruriens</name>
    <name type="common">Velvet bean</name>
    <name type="synonym">Dolichos pruriens</name>
    <dbReference type="NCBI Taxonomy" id="157652"/>
    <lineage>
        <taxon>Eukaryota</taxon>
        <taxon>Viridiplantae</taxon>
        <taxon>Streptophyta</taxon>
        <taxon>Embryophyta</taxon>
        <taxon>Tracheophyta</taxon>
        <taxon>Spermatophyta</taxon>
        <taxon>Magnoliopsida</taxon>
        <taxon>eudicotyledons</taxon>
        <taxon>Gunneridae</taxon>
        <taxon>Pentapetalae</taxon>
        <taxon>rosids</taxon>
        <taxon>fabids</taxon>
        <taxon>Fabales</taxon>
        <taxon>Fabaceae</taxon>
        <taxon>Papilionoideae</taxon>
        <taxon>50 kb inversion clade</taxon>
        <taxon>NPAAA clade</taxon>
        <taxon>indigoferoid/millettioid clade</taxon>
        <taxon>Phaseoleae</taxon>
        <taxon>Mucuna</taxon>
    </lineage>
</organism>
<gene>
    <name evidence="1" type="ORF">CR513_14842</name>
</gene>
<proteinExistence type="predicted"/>
<sequence>MNMWATRNDRIHNGYIQGNIGVTPIKEKMTENQLRWLWHVQKRPLEALGKKVRHIGFSPMKWCREGPRGALEEIIKIDFTGEG</sequence>
<dbReference type="Proteomes" id="UP000257109">
    <property type="component" value="Unassembled WGS sequence"/>
</dbReference>
<accession>A0A371HG91</accession>